<dbReference type="Pfam" id="PF14529">
    <property type="entry name" value="Exo_endo_phos_2"/>
    <property type="match status" value="1"/>
</dbReference>
<dbReference type="InterPro" id="IPR036691">
    <property type="entry name" value="Endo/exonu/phosph_ase_sf"/>
</dbReference>
<feature type="domain" description="Endonuclease/exonuclease/phosphatase" evidence="1">
    <location>
        <begin position="219"/>
        <end position="304"/>
    </location>
</feature>
<dbReference type="InterPro" id="IPR005135">
    <property type="entry name" value="Endo/exonuclease/phosphatase"/>
</dbReference>
<evidence type="ECO:0000313" key="2">
    <source>
        <dbReference type="EMBL" id="KAJ7417868.1"/>
    </source>
</evidence>
<sequence length="484" mass="54051">MLWSSGKFAQSRFADRTCDLVGDSCWSGLFLKESTCGGTHTGVVCEELQPMGKLHIGEIHRGLPPVGWIPHWSRSRVILQEENITIKLLQFHTAHLTEVKSENYLCERICIPRIAPPHTPSHQQPLPLLSRIVPTQVKHLAPGLVELHEVFMVPLQVNAAESESHVPALHSPYCPFSPLHPQLEAMPSARSKLSATALLFQAGIPESAQIVSIPLQGVCYRPPSHDEDADELFFKELRDTSKSTALVLVGDFNLPEINWQHHTADTTWARKFPKNVDDNLMEQVLRGQTSKDALLDLLLVNTADPMSKVETGGLLATVNTKSLSLKSLLTGGKCEQNLNSGHEESRVQATQGIRDVSALSWRTMTARMIRSQLTLKLRGIFCSRLDPYRAYTGPDGINPRILNELADVVLKPLMMIFEWSLESREVTGDWKLVIVVLIIKKGTKEDPEIYRPVSLTSVPSRVLEKTILQRIVKHLKDKAVIGWS</sequence>
<keyword evidence="3" id="KW-1185">Reference proteome</keyword>
<dbReference type="PANTHER" id="PTHR33395">
    <property type="entry name" value="TRANSCRIPTASE, PUTATIVE-RELATED-RELATED"/>
    <property type="match status" value="1"/>
</dbReference>
<evidence type="ECO:0000259" key="1">
    <source>
        <dbReference type="Pfam" id="PF14529"/>
    </source>
</evidence>
<comment type="caution">
    <text evidence="2">The sequence shown here is derived from an EMBL/GenBank/DDBJ whole genome shotgun (WGS) entry which is preliminary data.</text>
</comment>
<dbReference type="Proteomes" id="UP001145742">
    <property type="component" value="Unassembled WGS sequence"/>
</dbReference>
<organism evidence="2 3">
    <name type="scientific">Willisornis vidua</name>
    <name type="common">Xingu scale-backed antbird</name>
    <dbReference type="NCBI Taxonomy" id="1566151"/>
    <lineage>
        <taxon>Eukaryota</taxon>
        <taxon>Metazoa</taxon>
        <taxon>Chordata</taxon>
        <taxon>Craniata</taxon>
        <taxon>Vertebrata</taxon>
        <taxon>Euteleostomi</taxon>
        <taxon>Archelosauria</taxon>
        <taxon>Archosauria</taxon>
        <taxon>Dinosauria</taxon>
        <taxon>Saurischia</taxon>
        <taxon>Theropoda</taxon>
        <taxon>Coelurosauria</taxon>
        <taxon>Aves</taxon>
        <taxon>Neognathae</taxon>
        <taxon>Neoaves</taxon>
        <taxon>Telluraves</taxon>
        <taxon>Australaves</taxon>
        <taxon>Passeriformes</taxon>
        <taxon>Thamnophilidae</taxon>
        <taxon>Willisornis</taxon>
    </lineage>
</organism>
<dbReference type="PANTHER" id="PTHR33395:SF22">
    <property type="entry name" value="REVERSE TRANSCRIPTASE DOMAIN-CONTAINING PROTEIN"/>
    <property type="match status" value="1"/>
</dbReference>
<name>A0ABQ9DA60_9PASS</name>
<gene>
    <name evidence="2" type="ORF">WISP_62321</name>
</gene>
<dbReference type="Gene3D" id="3.60.10.10">
    <property type="entry name" value="Endonuclease/exonuclease/phosphatase"/>
    <property type="match status" value="1"/>
</dbReference>
<dbReference type="EMBL" id="WHWB01033727">
    <property type="protein sequence ID" value="KAJ7417868.1"/>
    <property type="molecule type" value="Genomic_DNA"/>
</dbReference>
<protein>
    <recommendedName>
        <fullName evidence="1">Endonuclease/exonuclease/phosphatase domain-containing protein</fullName>
    </recommendedName>
</protein>
<accession>A0ABQ9DA60</accession>
<evidence type="ECO:0000313" key="3">
    <source>
        <dbReference type="Proteomes" id="UP001145742"/>
    </source>
</evidence>
<proteinExistence type="predicted"/>
<reference evidence="2" key="1">
    <citation type="submission" date="2019-10" db="EMBL/GenBank/DDBJ databases">
        <authorList>
            <person name="Soares A.E.R."/>
            <person name="Aleixo A."/>
            <person name="Schneider P."/>
            <person name="Miyaki C.Y."/>
            <person name="Schneider M.P."/>
            <person name="Mello C."/>
            <person name="Vasconcelos A.T.R."/>
        </authorList>
    </citation>
    <scope>NUCLEOTIDE SEQUENCE</scope>
    <source>
        <tissue evidence="2">Muscle</tissue>
    </source>
</reference>